<evidence type="ECO:0000256" key="3">
    <source>
        <dbReference type="ARBA" id="ARBA00023163"/>
    </source>
</evidence>
<dbReference type="InterPro" id="IPR007627">
    <property type="entry name" value="RNA_pol_sigma70_r2"/>
</dbReference>
<evidence type="ECO:0000259" key="4">
    <source>
        <dbReference type="Pfam" id="PF04542"/>
    </source>
</evidence>
<dbReference type="InterPro" id="IPR039425">
    <property type="entry name" value="RNA_pol_sigma-70-like"/>
</dbReference>
<dbReference type="AlphaFoldDB" id="A0A9X2BBY7"/>
<comment type="caution">
    <text evidence="5">The sequence shown here is derived from an EMBL/GenBank/DDBJ whole genome shotgun (WGS) entry which is preliminary data.</text>
</comment>
<evidence type="ECO:0000313" key="5">
    <source>
        <dbReference type="EMBL" id="MCK6255941.1"/>
    </source>
</evidence>
<proteinExistence type="predicted"/>
<evidence type="ECO:0000256" key="2">
    <source>
        <dbReference type="ARBA" id="ARBA00023082"/>
    </source>
</evidence>
<protein>
    <recommendedName>
        <fullName evidence="4">RNA polymerase sigma-70 region 2 domain-containing protein</fullName>
    </recommendedName>
</protein>
<feature type="domain" description="RNA polymerase sigma-70 region 2" evidence="4">
    <location>
        <begin position="24"/>
        <end position="60"/>
    </location>
</feature>
<dbReference type="Pfam" id="PF04542">
    <property type="entry name" value="Sigma70_r2"/>
    <property type="match status" value="1"/>
</dbReference>
<dbReference type="PANTHER" id="PTHR43133:SF62">
    <property type="entry name" value="RNA POLYMERASE SIGMA FACTOR SIGZ"/>
    <property type="match status" value="1"/>
</dbReference>
<dbReference type="GO" id="GO:0016987">
    <property type="term" value="F:sigma factor activity"/>
    <property type="evidence" value="ECO:0007669"/>
    <property type="project" value="UniProtKB-KW"/>
</dbReference>
<dbReference type="SUPFAM" id="SSF88946">
    <property type="entry name" value="Sigma2 domain of RNA polymerase sigma factors"/>
    <property type="match status" value="1"/>
</dbReference>
<dbReference type="EMBL" id="JAIWJX010000002">
    <property type="protein sequence ID" value="MCK6255941.1"/>
    <property type="molecule type" value="Genomic_DNA"/>
</dbReference>
<keyword evidence="1" id="KW-0805">Transcription regulation</keyword>
<organism evidence="5 6">
    <name type="scientific">Fictibacillus marinisediminis</name>
    <dbReference type="NCBI Taxonomy" id="2878389"/>
    <lineage>
        <taxon>Bacteria</taxon>
        <taxon>Bacillati</taxon>
        <taxon>Bacillota</taxon>
        <taxon>Bacilli</taxon>
        <taxon>Bacillales</taxon>
        <taxon>Fictibacillaceae</taxon>
        <taxon>Fictibacillus</taxon>
    </lineage>
</organism>
<dbReference type="Gene3D" id="1.10.1740.10">
    <property type="match status" value="1"/>
</dbReference>
<keyword evidence="3" id="KW-0804">Transcription</keyword>
<dbReference type="GO" id="GO:0006352">
    <property type="term" value="P:DNA-templated transcription initiation"/>
    <property type="evidence" value="ECO:0007669"/>
    <property type="project" value="InterPro"/>
</dbReference>
<keyword evidence="6" id="KW-1185">Reference proteome</keyword>
<reference evidence="5" key="1">
    <citation type="submission" date="2021-09" db="EMBL/GenBank/DDBJ databases">
        <title>Genome analysis of Fictibacillus sp. KIGAM418 isolated from marine sediment.</title>
        <authorList>
            <person name="Seo M.-J."/>
            <person name="Cho E.-S."/>
            <person name="Hwang C.Y."/>
        </authorList>
    </citation>
    <scope>NUCLEOTIDE SEQUENCE</scope>
    <source>
        <strain evidence="5">KIGAM418</strain>
    </source>
</reference>
<gene>
    <name evidence="5" type="ORF">LCY76_04900</name>
</gene>
<dbReference type="Proteomes" id="UP001139011">
    <property type="component" value="Unassembled WGS sequence"/>
</dbReference>
<keyword evidence="2" id="KW-0731">Sigma factor</keyword>
<sequence length="103" mass="12255">MSKLTDFELYLKVQNGDKSALEQIYDRYEKLLFSFAYRMTQRQDTAKDVVQEVFIKLWRKKGVYSEENLQQKAHSLKALLSFFLSCNMQGKKPIKKNIKRQVL</sequence>
<evidence type="ECO:0000256" key="1">
    <source>
        <dbReference type="ARBA" id="ARBA00023015"/>
    </source>
</evidence>
<dbReference type="PANTHER" id="PTHR43133">
    <property type="entry name" value="RNA POLYMERASE ECF-TYPE SIGMA FACTO"/>
    <property type="match status" value="1"/>
</dbReference>
<accession>A0A9X2BBY7</accession>
<name>A0A9X2BBY7_9BACL</name>
<evidence type="ECO:0000313" key="6">
    <source>
        <dbReference type="Proteomes" id="UP001139011"/>
    </source>
</evidence>
<dbReference type="InterPro" id="IPR013325">
    <property type="entry name" value="RNA_pol_sigma_r2"/>
</dbReference>
<dbReference type="RefSeq" id="WP_248251680.1">
    <property type="nucleotide sequence ID" value="NZ_JAIWJX010000002.1"/>
</dbReference>